<sequence>MADRIVEIASLSDADAISALFTRSYSQLLKDDYAPDVLARAMPFLSFAKPELMSSCSYYLVKETGKRVIAAGGWTAVRPGTSEKSVQPGLAHVRHFAVDPEFTRQGLGKVLFDRCVHDAKVAHAATRFECYSTLSARRFYEKLGFEIIGTFEAPFASDFTFPSLHMVCEL</sequence>
<dbReference type="InterPro" id="IPR050832">
    <property type="entry name" value="Bact_Acetyltransf"/>
</dbReference>
<feature type="domain" description="N-acetyltransferase" evidence="3">
    <location>
        <begin position="4"/>
        <end position="170"/>
    </location>
</feature>
<dbReference type="Pfam" id="PF13673">
    <property type="entry name" value="Acetyltransf_10"/>
    <property type="match status" value="1"/>
</dbReference>
<proteinExistence type="predicted"/>
<evidence type="ECO:0000256" key="1">
    <source>
        <dbReference type="ARBA" id="ARBA00022679"/>
    </source>
</evidence>
<comment type="caution">
    <text evidence="4">The sequence shown here is derived from an EMBL/GenBank/DDBJ whole genome shotgun (WGS) entry which is preliminary data.</text>
</comment>
<name>A0A2N3LB21_9PROT</name>
<reference evidence="4 5" key="1">
    <citation type="submission" date="2017-09" db="EMBL/GenBank/DDBJ databases">
        <title>Biodiversity and function of Thalassospira species in the particle-attached aromatic-hydrocarbon-degrading consortia from the surface seawater of the China South Sea.</title>
        <authorList>
            <person name="Dong C."/>
            <person name="Lai Q."/>
            <person name="Shao Z."/>
        </authorList>
    </citation>
    <scope>NUCLEOTIDE SEQUENCE [LARGE SCALE GENOMIC DNA]</scope>
    <source>
        <strain evidence="4 5">139Z-12</strain>
    </source>
</reference>
<dbReference type="Gene3D" id="3.40.630.30">
    <property type="match status" value="1"/>
</dbReference>
<dbReference type="InterPro" id="IPR016181">
    <property type="entry name" value="Acyl_CoA_acyltransferase"/>
</dbReference>
<keyword evidence="1 4" id="KW-0808">Transferase</keyword>
<accession>A0A2N3LB21</accession>
<gene>
    <name evidence="4" type="ORF">COO92_01235</name>
</gene>
<dbReference type="GO" id="GO:0016747">
    <property type="term" value="F:acyltransferase activity, transferring groups other than amino-acyl groups"/>
    <property type="evidence" value="ECO:0007669"/>
    <property type="project" value="InterPro"/>
</dbReference>
<dbReference type="CDD" id="cd04301">
    <property type="entry name" value="NAT_SF"/>
    <property type="match status" value="1"/>
</dbReference>
<keyword evidence="2" id="KW-0012">Acyltransferase</keyword>
<dbReference type="Proteomes" id="UP000233332">
    <property type="component" value="Unassembled WGS sequence"/>
</dbReference>
<dbReference type="SUPFAM" id="SSF55729">
    <property type="entry name" value="Acyl-CoA N-acyltransferases (Nat)"/>
    <property type="match status" value="1"/>
</dbReference>
<evidence type="ECO:0000256" key="2">
    <source>
        <dbReference type="ARBA" id="ARBA00023315"/>
    </source>
</evidence>
<keyword evidence="5" id="KW-1185">Reference proteome</keyword>
<dbReference type="PANTHER" id="PTHR43877">
    <property type="entry name" value="AMINOALKYLPHOSPHONATE N-ACETYLTRANSFERASE-RELATED-RELATED"/>
    <property type="match status" value="1"/>
</dbReference>
<protein>
    <submittedName>
        <fullName evidence="4">GNAT family N-acetyltransferase</fullName>
    </submittedName>
</protein>
<dbReference type="EMBL" id="NXGX01000001">
    <property type="protein sequence ID" value="PKR60025.1"/>
    <property type="molecule type" value="Genomic_DNA"/>
</dbReference>
<organism evidence="4 5">
    <name type="scientific">Thalassospira lohafexi</name>
    <dbReference type="NCBI Taxonomy" id="744227"/>
    <lineage>
        <taxon>Bacteria</taxon>
        <taxon>Pseudomonadati</taxon>
        <taxon>Pseudomonadota</taxon>
        <taxon>Alphaproteobacteria</taxon>
        <taxon>Rhodospirillales</taxon>
        <taxon>Thalassospiraceae</taxon>
        <taxon>Thalassospira</taxon>
    </lineage>
</organism>
<evidence type="ECO:0000259" key="3">
    <source>
        <dbReference type="PROSITE" id="PS51186"/>
    </source>
</evidence>
<dbReference type="AlphaFoldDB" id="A0A2N3LB21"/>
<evidence type="ECO:0000313" key="4">
    <source>
        <dbReference type="EMBL" id="PKR60025.1"/>
    </source>
</evidence>
<dbReference type="InterPro" id="IPR000182">
    <property type="entry name" value="GNAT_dom"/>
</dbReference>
<dbReference type="PROSITE" id="PS51186">
    <property type="entry name" value="GNAT"/>
    <property type="match status" value="1"/>
</dbReference>
<dbReference type="RefSeq" id="WP_101299180.1">
    <property type="nucleotide sequence ID" value="NZ_NXGX01000001.1"/>
</dbReference>
<dbReference type="PANTHER" id="PTHR43877:SF1">
    <property type="entry name" value="ACETYLTRANSFERASE"/>
    <property type="match status" value="1"/>
</dbReference>
<evidence type="ECO:0000313" key="5">
    <source>
        <dbReference type="Proteomes" id="UP000233332"/>
    </source>
</evidence>